<feature type="domain" description="AMP-binding enzyme C-terminal" evidence="7">
    <location>
        <begin position="447"/>
        <end position="520"/>
    </location>
</feature>
<dbReference type="InterPro" id="IPR020845">
    <property type="entry name" value="AMP-binding_CS"/>
</dbReference>
<evidence type="ECO:0000256" key="1">
    <source>
        <dbReference type="ARBA" id="ARBA00005179"/>
    </source>
</evidence>
<name>A0A9P4QG26_9PEZI</name>
<dbReference type="InterPro" id="IPR045851">
    <property type="entry name" value="AMP-bd_C_sf"/>
</dbReference>
<dbReference type="InterPro" id="IPR025110">
    <property type="entry name" value="AMP-bd_C"/>
</dbReference>
<accession>A0A9P4QG26</accession>
<proteinExistence type="inferred from homology"/>
<comment type="similarity">
    <text evidence="2">Belongs to the ATP-dependent AMP-binding enzyme family.</text>
</comment>
<evidence type="ECO:0000256" key="4">
    <source>
        <dbReference type="ARBA" id="ARBA00022741"/>
    </source>
</evidence>
<keyword evidence="9" id="KW-1185">Reference proteome</keyword>
<evidence type="ECO:0000256" key="3">
    <source>
        <dbReference type="ARBA" id="ARBA00022598"/>
    </source>
</evidence>
<dbReference type="InterPro" id="IPR042099">
    <property type="entry name" value="ANL_N_sf"/>
</dbReference>
<comment type="caution">
    <text evidence="8">The sequence shown here is derived from an EMBL/GenBank/DDBJ whole genome shotgun (WGS) entry which is preliminary data.</text>
</comment>
<dbReference type="OrthoDB" id="6509636at2759"/>
<evidence type="ECO:0000313" key="9">
    <source>
        <dbReference type="Proteomes" id="UP000799441"/>
    </source>
</evidence>
<dbReference type="InterPro" id="IPR000873">
    <property type="entry name" value="AMP-dep_synth/lig_dom"/>
</dbReference>
<dbReference type="Pfam" id="PF00501">
    <property type="entry name" value="AMP-binding"/>
    <property type="match status" value="1"/>
</dbReference>
<dbReference type="Gene3D" id="3.30.300.30">
    <property type="match status" value="1"/>
</dbReference>
<gene>
    <name evidence="8" type="ORF">K431DRAFT_216232</name>
</gene>
<dbReference type="Proteomes" id="UP000799441">
    <property type="component" value="Unassembled WGS sequence"/>
</dbReference>
<dbReference type="EMBL" id="MU003768">
    <property type="protein sequence ID" value="KAF2725155.1"/>
    <property type="molecule type" value="Genomic_DNA"/>
</dbReference>
<sequence length="540" mass="59647">MSQVLIDADNPGRFVTPRLALELVLRIVAKRPFEPGAVVCLHLSNDVLYPVLYLAILASGCIWTGTNTAYTEQELSHHFTVSRTQYVITTSEELVKVDRALRATSQGHSEIVVFSDLLRDWLEGEVITESLPGVRPGSVAASLYAQCRTLHDLVESGDGFPRVFPFAIDDSEIAVLMQTSGTTGLSKMAARTHKAIIAECKAIEDNNASKDYVIRRLLTTPIFHGFSKPLMIISPLKFGHTTYIMKRFDSRYPDLVHDYGITETAAPPPMLLKFVNYESHVQQKLLGLRMIYTGGSTLPSSLRRQTLAMFTQDPSSAMSPPRIVQVWGMTEGGWFTTFKYPEGTVNSPEDFSDGSVGRPIDGVSITVDGSGHHYARLDNGQRPGELLIRSKHLMESYLGDMKTTHKTIVGGYLRTGDIGYVLNGKVYLVDRKKDLIKVNGWQVSPAEIENALLQFPGIADVAVVGTGTGVSERPLCFVVPKSDITVDDIKECLRRSMARYKVASVEVKFTDEIPRSGAGKVRKQDLKRLATEMFPSKGSD</sequence>
<evidence type="ECO:0000256" key="5">
    <source>
        <dbReference type="ARBA" id="ARBA00022840"/>
    </source>
</evidence>
<keyword evidence="4" id="KW-0547">Nucleotide-binding</keyword>
<feature type="domain" description="AMP-dependent synthetase/ligase" evidence="6">
    <location>
        <begin position="34"/>
        <end position="398"/>
    </location>
</feature>
<evidence type="ECO:0000259" key="6">
    <source>
        <dbReference type="Pfam" id="PF00501"/>
    </source>
</evidence>
<dbReference type="PROSITE" id="PS00455">
    <property type="entry name" value="AMP_BINDING"/>
    <property type="match status" value="1"/>
</dbReference>
<dbReference type="PANTHER" id="PTHR24096:SF317">
    <property type="entry name" value="ADENYLATE-FORMING ENZYME AFEA"/>
    <property type="match status" value="1"/>
</dbReference>
<dbReference type="GO" id="GO:0016405">
    <property type="term" value="F:CoA-ligase activity"/>
    <property type="evidence" value="ECO:0007669"/>
    <property type="project" value="TreeGrafter"/>
</dbReference>
<dbReference type="PANTHER" id="PTHR24096">
    <property type="entry name" value="LONG-CHAIN-FATTY-ACID--COA LIGASE"/>
    <property type="match status" value="1"/>
</dbReference>
<dbReference type="GO" id="GO:0019748">
    <property type="term" value="P:secondary metabolic process"/>
    <property type="evidence" value="ECO:0007669"/>
    <property type="project" value="TreeGrafter"/>
</dbReference>
<dbReference type="GO" id="GO:0005524">
    <property type="term" value="F:ATP binding"/>
    <property type="evidence" value="ECO:0007669"/>
    <property type="project" value="UniProtKB-KW"/>
</dbReference>
<keyword evidence="3" id="KW-0436">Ligase</keyword>
<dbReference type="AlphaFoldDB" id="A0A9P4QG26"/>
<dbReference type="Pfam" id="PF13193">
    <property type="entry name" value="AMP-binding_C"/>
    <property type="match status" value="1"/>
</dbReference>
<dbReference type="SUPFAM" id="SSF56801">
    <property type="entry name" value="Acetyl-CoA synthetase-like"/>
    <property type="match status" value="1"/>
</dbReference>
<evidence type="ECO:0000259" key="7">
    <source>
        <dbReference type="Pfam" id="PF13193"/>
    </source>
</evidence>
<organism evidence="8 9">
    <name type="scientific">Polychaeton citri CBS 116435</name>
    <dbReference type="NCBI Taxonomy" id="1314669"/>
    <lineage>
        <taxon>Eukaryota</taxon>
        <taxon>Fungi</taxon>
        <taxon>Dikarya</taxon>
        <taxon>Ascomycota</taxon>
        <taxon>Pezizomycotina</taxon>
        <taxon>Dothideomycetes</taxon>
        <taxon>Dothideomycetidae</taxon>
        <taxon>Capnodiales</taxon>
        <taxon>Capnodiaceae</taxon>
        <taxon>Polychaeton</taxon>
    </lineage>
</organism>
<comment type="pathway">
    <text evidence="1">Secondary metabolite biosynthesis.</text>
</comment>
<keyword evidence="5" id="KW-0067">ATP-binding</keyword>
<dbReference type="Gene3D" id="3.40.50.12780">
    <property type="entry name" value="N-terminal domain of ligase-like"/>
    <property type="match status" value="1"/>
</dbReference>
<evidence type="ECO:0000256" key="2">
    <source>
        <dbReference type="ARBA" id="ARBA00006432"/>
    </source>
</evidence>
<reference evidence="8" key="1">
    <citation type="journal article" date="2020" name="Stud. Mycol.">
        <title>101 Dothideomycetes genomes: a test case for predicting lifestyles and emergence of pathogens.</title>
        <authorList>
            <person name="Haridas S."/>
            <person name="Albert R."/>
            <person name="Binder M."/>
            <person name="Bloem J."/>
            <person name="Labutti K."/>
            <person name="Salamov A."/>
            <person name="Andreopoulos B."/>
            <person name="Baker S."/>
            <person name="Barry K."/>
            <person name="Bills G."/>
            <person name="Bluhm B."/>
            <person name="Cannon C."/>
            <person name="Castanera R."/>
            <person name="Culley D."/>
            <person name="Daum C."/>
            <person name="Ezra D."/>
            <person name="Gonzalez J."/>
            <person name="Henrissat B."/>
            <person name="Kuo A."/>
            <person name="Liang C."/>
            <person name="Lipzen A."/>
            <person name="Lutzoni F."/>
            <person name="Magnuson J."/>
            <person name="Mondo S."/>
            <person name="Nolan M."/>
            <person name="Ohm R."/>
            <person name="Pangilinan J."/>
            <person name="Park H.-J."/>
            <person name="Ramirez L."/>
            <person name="Alfaro M."/>
            <person name="Sun H."/>
            <person name="Tritt A."/>
            <person name="Yoshinaga Y."/>
            <person name="Zwiers L.-H."/>
            <person name="Turgeon B."/>
            <person name="Goodwin S."/>
            <person name="Spatafora J."/>
            <person name="Crous P."/>
            <person name="Grigoriev I."/>
        </authorList>
    </citation>
    <scope>NUCLEOTIDE SEQUENCE</scope>
    <source>
        <strain evidence="8">CBS 116435</strain>
    </source>
</reference>
<protein>
    <submittedName>
        <fullName evidence="8">Acetyl-CoA synthetase-like protein</fullName>
    </submittedName>
</protein>
<evidence type="ECO:0000313" key="8">
    <source>
        <dbReference type="EMBL" id="KAF2725155.1"/>
    </source>
</evidence>